<reference evidence="1" key="1">
    <citation type="submission" date="2020-05" db="EMBL/GenBank/DDBJ databases">
        <title>WGS assembly of Panicum virgatum.</title>
        <authorList>
            <person name="Lovell J.T."/>
            <person name="Jenkins J."/>
            <person name="Shu S."/>
            <person name="Juenger T.E."/>
            <person name="Schmutz J."/>
        </authorList>
    </citation>
    <scope>NUCLEOTIDE SEQUENCE</scope>
    <source>
        <strain evidence="1">AP13</strain>
    </source>
</reference>
<name>A0A8T0V644_PANVG</name>
<evidence type="ECO:0000313" key="1">
    <source>
        <dbReference type="EMBL" id="KAG2629765.1"/>
    </source>
</evidence>
<evidence type="ECO:0000313" key="2">
    <source>
        <dbReference type="Proteomes" id="UP000823388"/>
    </source>
</evidence>
<comment type="caution">
    <text evidence="1">The sequence shown here is derived from an EMBL/GenBank/DDBJ whole genome shotgun (WGS) entry which is preliminary data.</text>
</comment>
<protein>
    <submittedName>
        <fullName evidence="1">Uncharacterized protein</fullName>
    </submittedName>
</protein>
<gene>
    <name evidence="1" type="ORF">PVAP13_3KG453103</name>
</gene>
<keyword evidence="2" id="KW-1185">Reference proteome</keyword>
<dbReference type="AlphaFoldDB" id="A0A8T0V644"/>
<proteinExistence type="predicted"/>
<dbReference type="EMBL" id="CM029041">
    <property type="protein sequence ID" value="KAG2629765.1"/>
    <property type="molecule type" value="Genomic_DNA"/>
</dbReference>
<dbReference type="Proteomes" id="UP000823388">
    <property type="component" value="Chromosome 3K"/>
</dbReference>
<organism evidence="1 2">
    <name type="scientific">Panicum virgatum</name>
    <name type="common">Blackwell switchgrass</name>
    <dbReference type="NCBI Taxonomy" id="38727"/>
    <lineage>
        <taxon>Eukaryota</taxon>
        <taxon>Viridiplantae</taxon>
        <taxon>Streptophyta</taxon>
        <taxon>Embryophyta</taxon>
        <taxon>Tracheophyta</taxon>
        <taxon>Spermatophyta</taxon>
        <taxon>Magnoliopsida</taxon>
        <taxon>Liliopsida</taxon>
        <taxon>Poales</taxon>
        <taxon>Poaceae</taxon>
        <taxon>PACMAD clade</taxon>
        <taxon>Panicoideae</taxon>
        <taxon>Panicodae</taxon>
        <taxon>Paniceae</taxon>
        <taxon>Panicinae</taxon>
        <taxon>Panicum</taxon>
        <taxon>Panicum sect. Hiantes</taxon>
    </lineage>
</organism>
<sequence length="66" mass="7502">MRRKSTGLRTPKKLAGFARWRGRWIRSLACPVPLLCAHPFRTLLAFPPRGSCWLSKSCKAFMALVT</sequence>
<accession>A0A8T0V644</accession>